<keyword evidence="25" id="KW-1185">Reference proteome</keyword>
<accession>A0A345N2Q5</accession>
<feature type="domain" description="CRESS-DNA virus Rep endonuclease" evidence="23">
    <location>
        <begin position="1"/>
        <end position="92"/>
    </location>
</feature>
<dbReference type="InterPro" id="IPR000605">
    <property type="entry name" value="Helicase_SF3_ssDNA/RNA_vir"/>
</dbReference>
<comment type="cofactor">
    <cofactor evidence="1">
        <name>Mn(2+)</name>
        <dbReference type="ChEBI" id="CHEBI:29035"/>
    </cofactor>
</comment>
<dbReference type="GO" id="GO:0003724">
    <property type="term" value="F:RNA helicase activity"/>
    <property type="evidence" value="ECO:0007669"/>
    <property type="project" value="InterPro"/>
</dbReference>
<comment type="subcellular location">
    <subcellularLocation>
        <location evidence="3">Host nucleus</location>
    </subcellularLocation>
</comment>
<evidence type="ECO:0000256" key="19">
    <source>
        <dbReference type="ARBA" id="ARBA00023268"/>
    </source>
</evidence>
<evidence type="ECO:0000256" key="4">
    <source>
        <dbReference type="ARBA" id="ARBA00008545"/>
    </source>
</evidence>
<evidence type="ECO:0000256" key="21">
    <source>
        <dbReference type="ARBA" id="ARBA00032243"/>
    </source>
</evidence>
<dbReference type="Pfam" id="PF00910">
    <property type="entry name" value="RNA_helicase"/>
    <property type="match status" value="1"/>
</dbReference>
<evidence type="ECO:0000256" key="14">
    <source>
        <dbReference type="ARBA" id="ARBA00022801"/>
    </source>
</evidence>
<evidence type="ECO:0000256" key="11">
    <source>
        <dbReference type="ARBA" id="ARBA00022723"/>
    </source>
</evidence>
<proteinExistence type="inferred from homology"/>
<keyword evidence="18" id="KW-0238">DNA-binding</keyword>
<evidence type="ECO:0000256" key="9">
    <source>
        <dbReference type="ARBA" id="ARBA00022705"/>
    </source>
</evidence>
<keyword evidence="7" id="KW-0808">Transferase</keyword>
<comment type="cofactor">
    <cofactor evidence="2">
        <name>Mg(2+)</name>
        <dbReference type="ChEBI" id="CHEBI:18420"/>
    </cofactor>
</comment>
<dbReference type="Gene3D" id="3.40.50.300">
    <property type="entry name" value="P-loop containing nucleotide triphosphate hydrolases"/>
    <property type="match status" value="1"/>
</dbReference>
<keyword evidence="9" id="KW-0235">DNA replication</keyword>
<evidence type="ECO:0000256" key="6">
    <source>
        <dbReference type="ARBA" id="ARBA00022562"/>
    </source>
</evidence>
<evidence type="ECO:0000256" key="1">
    <source>
        <dbReference type="ARBA" id="ARBA00001936"/>
    </source>
</evidence>
<keyword evidence="15 24" id="KW-0347">Helicase</keyword>
<evidence type="ECO:0000256" key="8">
    <source>
        <dbReference type="ARBA" id="ARBA00022695"/>
    </source>
</evidence>
<evidence type="ECO:0000313" key="24">
    <source>
        <dbReference type="EMBL" id="AXH77905.1"/>
    </source>
</evidence>
<keyword evidence="10" id="KW-0540">Nuclease</keyword>
<dbReference type="Pfam" id="PF02407">
    <property type="entry name" value="Viral_Rep"/>
    <property type="match status" value="1"/>
</dbReference>
<evidence type="ECO:0000256" key="15">
    <source>
        <dbReference type="ARBA" id="ARBA00022806"/>
    </source>
</evidence>
<keyword evidence="13" id="KW-0255">Endonuclease</keyword>
<dbReference type="EMBL" id="MH617708">
    <property type="protein sequence ID" value="AXH77905.1"/>
    <property type="molecule type" value="Genomic_DNA"/>
</dbReference>
<protein>
    <recommendedName>
        <fullName evidence="5">Replication-associated protein</fullName>
    </recommendedName>
    <alternativeName>
        <fullName evidence="20">ATP-dependent helicase Rep</fullName>
    </alternativeName>
    <alternativeName>
        <fullName evidence="21">RepP</fullName>
    </alternativeName>
</protein>
<dbReference type="InterPro" id="IPR049912">
    <property type="entry name" value="CRESS_DNA_REP"/>
</dbReference>
<evidence type="ECO:0000256" key="16">
    <source>
        <dbReference type="ARBA" id="ARBA00022840"/>
    </source>
</evidence>
<evidence type="ECO:0000256" key="20">
    <source>
        <dbReference type="ARBA" id="ARBA00030754"/>
    </source>
</evidence>
<organism evidence="24 25">
    <name type="scientific">Circoviridae sp</name>
    <dbReference type="NCBI Taxonomy" id="1954248"/>
    <lineage>
        <taxon>Viruses</taxon>
        <taxon>Monodnaviria</taxon>
        <taxon>Shotokuvirae</taxon>
        <taxon>Cressdnaviricota</taxon>
        <taxon>Arfiviricetes</taxon>
        <taxon>Rohanvirales</taxon>
        <taxon>Nenyaviridae</taxon>
        <taxon>Galvornvirus</taxon>
        <taxon>Galvornvirus isengard</taxon>
    </lineage>
</organism>
<keyword evidence="11" id="KW-0479">Metal-binding</keyword>
<evidence type="ECO:0000256" key="3">
    <source>
        <dbReference type="ARBA" id="ARBA00004147"/>
    </source>
</evidence>
<dbReference type="GO" id="GO:0016787">
    <property type="term" value="F:hydrolase activity"/>
    <property type="evidence" value="ECO:0007669"/>
    <property type="project" value="UniProtKB-KW"/>
</dbReference>
<evidence type="ECO:0000256" key="5">
    <source>
        <dbReference type="ARBA" id="ARBA00014531"/>
    </source>
</evidence>
<keyword evidence="8" id="KW-0548">Nucleotidyltransferase</keyword>
<evidence type="ECO:0000256" key="18">
    <source>
        <dbReference type="ARBA" id="ARBA00023125"/>
    </source>
</evidence>
<dbReference type="SUPFAM" id="SSF52540">
    <property type="entry name" value="P-loop containing nucleoside triphosphate hydrolases"/>
    <property type="match status" value="1"/>
</dbReference>
<comment type="similarity">
    <text evidence="4">Belongs to the nanoviruses/circoviruses replication-associated protein family.</text>
</comment>
<evidence type="ECO:0000313" key="25">
    <source>
        <dbReference type="Proteomes" id="UP000268430"/>
    </source>
</evidence>
<sequence>MGNKRDYCFTDYILDEDFLKQLPYKYLCYGREVCPTSGRKHLQVYIYFKHAKSFESVQKLIYPRNFRECSGSALQNKIYCSKEGDFFEFGECPKQGARNDIKNIRESIQQGNYTMRDIVSSATSFQSIRIAEVNMKYFEPRRDWLPEVYWFYGASGTGKTRQAYEMCEDPYVCMATNKWWEGYDGHEDVIIDDYRRDFSTFSILLKLLDRYEFRVECKGGSRQLRAKRIIITSPRHPVDTWEGRTGEEIKQLTRRIKEIKEFV</sequence>
<evidence type="ECO:0000256" key="17">
    <source>
        <dbReference type="ARBA" id="ARBA00023124"/>
    </source>
</evidence>
<comment type="catalytic activity">
    <reaction evidence="22">
        <text>ATP + H2O = ADP + phosphate + H(+)</text>
        <dbReference type="Rhea" id="RHEA:13065"/>
        <dbReference type="ChEBI" id="CHEBI:15377"/>
        <dbReference type="ChEBI" id="CHEBI:15378"/>
        <dbReference type="ChEBI" id="CHEBI:30616"/>
        <dbReference type="ChEBI" id="CHEBI:43474"/>
        <dbReference type="ChEBI" id="CHEBI:456216"/>
    </reaction>
</comment>
<evidence type="ECO:0000259" key="23">
    <source>
        <dbReference type="PROSITE" id="PS52020"/>
    </source>
</evidence>
<name>A0A345N2Q5_9VIRU</name>
<dbReference type="GO" id="GO:0004519">
    <property type="term" value="F:endonuclease activity"/>
    <property type="evidence" value="ECO:0007669"/>
    <property type="project" value="UniProtKB-KW"/>
</dbReference>
<keyword evidence="17" id="KW-0190">Covalent protein-DNA linkage</keyword>
<dbReference type="GO" id="GO:0042025">
    <property type="term" value="C:host cell nucleus"/>
    <property type="evidence" value="ECO:0007669"/>
    <property type="project" value="UniProtKB-SubCell"/>
</dbReference>
<dbReference type="Gene3D" id="3.40.1310.20">
    <property type="match status" value="1"/>
</dbReference>
<evidence type="ECO:0000256" key="10">
    <source>
        <dbReference type="ARBA" id="ARBA00022722"/>
    </source>
</evidence>
<keyword evidence="19" id="KW-0511">Multifunctional enzyme</keyword>
<evidence type="ECO:0000256" key="7">
    <source>
        <dbReference type="ARBA" id="ARBA00022679"/>
    </source>
</evidence>
<evidence type="ECO:0000256" key="12">
    <source>
        <dbReference type="ARBA" id="ARBA00022741"/>
    </source>
</evidence>
<evidence type="ECO:0000256" key="2">
    <source>
        <dbReference type="ARBA" id="ARBA00001946"/>
    </source>
</evidence>
<dbReference type="InterPro" id="IPR027417">
    <property type="entry name" value="P-loop_NTPase"/>
</dbReference>
<evidence type="ECO:0000256" key="13">
    <source>
        <dbReference type="ARBA" id="ARBA00022759"/>
    </source>
</evidence>
<dbReference type="Proteomes" id="UP000268430">
    <property type="component" value="Segment"/>
</dbReference>
<evidence type="ECO:0000256" key="22">
    <source>
        <dbReference type="ARBA" id="ARBA00049360"/>
    </source>
</evidence>
<dbReference type="GO" id="GO:0003723">
    <property type="term" value="F:RNA binding"/>
    <property type="evidence" value="ECO:0007669"/>
    <property type="project" value="InterPro"/>
</dbReference>
<keyword evidence="6" id="KW-1048">Host nucleus</keyword>
<keyword evidence="14" id="KW-0378">Hydrolase</keyword>
<dbReference type="GO" id="GO:0005524">
    <property type="term" value="F:ATP binding"/>
    <property type="evidence" value="ECO:0007669"/>
    <property type="project" value="UniProtKB-KW"/>
</dbReference>
<keyword evidence="16" id="KW-0067">ATP-binding</keyword>
<dbReference type="GO" id="GO:0003677">
    <property type="term" value="F:DNA binding"/>
    <property type="evidence" value="ECO:0007669"/>
    <property type="project" value="UniProtKB-KW"/>
</dbReference>
<dbReference type="GO" id="GO:0046872">
    <property type="term" value="F:metal ion binding"/>
    <property type="evidence" value="ECO:0007669"/>
    <property type="project" value="UniProtKB-KW"/>
</dbReference>
<dbReference type="GO" id="GO:0006260">
    <property type="term" value="P:DNA replication"/>
    <property type="evidence" value="ECO:0007669"/>
    <property type="project" value="UniProtKB-KW"/>
</dbReference>
<reference evidence="24 25" key="1">
    <citation type="submission" date="2018-07" db="EMBL/GenBank/DDBJ databases">
        <title>Uncovering a Universe of Circular DNA Viruses in Animal Metagenomes.</title>
        <authorList>
            <person name="Tisza M."/>
            <person name="Buck C."/>
            <person name="Pastrana D."/>
            <person name="Welch N."/>
            <person name="Peretti A."/>
        </authorList>
    </citation>
    <scope>NUCLEOTIDE SEQUENCE [LARGE SCALE GENOMIC DNA]</scope>
    <source>
        <strain evidence="24">Ctcb567</strain>
    </source>
</reference>
<dbReference type="PROSITE" id="PS52020">
    <property type="entry name" value="CRESS_DNA_REP"/>
    <property type="match status" value="1"/>
</dbReference>
<keyword evidence="12" id="KW-0547">Nucleotide-binding</keyword>
<dbReference type="GO" id="GO:0016779">
    <property type="term" value="F:nucleotidyltransferase activity"/>
    <property type="evidence" value="ECO:0007669"/>
    <property type="project" value="UniProtKB-KW"/>
</dbReference>